<reference evidence="2" key="1">
    <citation type="submission" date="2016-11" db="EMBL/GenBank/DDBJ databases">
        <authorList>
            <person name="Varghese N."/>
            <person name="Submissions S."/>
        </authorList>
    </citation>
    <scope>NUCLEOTIDE SEQUENCE [LARGE SCALE GENOMIC DNA]</scope>
    <source>
        <strain evidence="2">DSM 15292</strain>
    </source>
</reference>
<sequence length="134" mass="15194">MGQKNLTVSILIILILSSCDPVSTLEANISNLTTENLTIEFISPDESSSKIIQMASGEMELFQEGFDIGGTYLEPSLIDYDSVVIKNQAGQILKVYKESDAGKNIYTINSYWIVDEPSRRFFKYYYEIENQDIK</sequence>
<proteinExistence type="predicted"/>
<name>A0A1N6H4E8_9BACT</name>
<dbReference type="EMBL" id="FSRC01000003">
    <property type="protein sequence ID" value="SIO14547.1"/>
    <property type="molecule type" value="Genomic_DNA"/>
</dbReference>
<dbReference type="Proteomes" id="UP000185221">
    <property type="component" value="Unassembled WGS sequence"/>
</dbReference>
<dbReference type="STRING" id="226505.SAMN05444394_3539"/>
<dbReference type="AlphaFoldDB" id="A0A1N6H4E8"/>
<protein>
    <recommendedName>
        <fullName evidence="3">Lipoprotein</fullName>
    </recommendedName>
</protein>
<evidence type="ECO:0000313" key="1">
    <source>
        <dbReference type="EMBL" id="SIO14547.1"/>
    </source>
</evidence>
<evidence type="ECO:0000313" key="2">
    <source>
        <dbReference type="Proteomes" id="UP000185221"/>
    </source>
</evidence>
<organism evidence="1 2">
    <name type="scientific">Algoriphagus halophilus</name>
    <dbReference type="NCBI Taxonomy" id="226505"/>
    <lineage>
        <taxon>Bacteria</taxon>
        <taxon>Pseudomonadati</taxon>
        <taxon>Bacteroidota</taxon>
        <taxon>Cytophagia</taxon>
        <taxon>Cytophagales</taxon>
        <taxon>Cyclobacteriaceae</taxon>
        <taxon>Algoriphagus</taxon>
    </lineage>
</organism>
<gene>
    <name evidence="1" type="ORF">SAMN05444394_3539</name>
</gene>
<accession>A0A1N6H4E8</accession>
<dbReference type="PROSITE" id="PS51257">
    <property type="entry name" value="PROKAR_LIPOPROTEIN"/>
    <property type="match status" value="1"/>
</dbReference>
<evidence type="ECO:0008006" key="3">
    <source>
        <dbReference type="Google" id="ProtNLM"/>
    </source>
</evidence>
<keyword evidence="2" id="KW-1185">Reference proteome</keyword>